<protein>
    <submittedName>
        <fullName evidence="5">Uncharacterized protein</fullName>
    </submittedName>
</protein>
<proteinExistence type="predicted"/>
<organism evidence="5 6">
    <name type="scientific">Anas platyrhynchos platyrhynchos</name>
    <name type="common">Northern mallard</name>
    <dbReference type="NCBI Taxonomy" id="8840"/>
    <lineage>
        <taxon>Eukaryota</taxon>
        <taxon>Metazoa</taxon>
        <taxon>Chordata</taxon>
        <taxon>Craniata</taxon>
        <taxon>Vertebrata</taxon>
        <taxon>Euteleostomi</taxon>
        <taxon>Archelosauria</taxon>
        <taxon>Archosauria</taxon>
        <taxon>Dinosauria</taxon>
        <taxon>Saurischia</taxon>
        <taxon>Theropoda</taxon>
        <taxon>Coelurosauria</taxon>
        <taxon>Aves</taxon>
        <taxon>Neognathae</taxon>
        <taxon>Galloanserae</taxon>
        <taxon>Anseriformes</taxon>
        <taxon>Anatidae</taxon>
        <taxon>Anatinae</taxon>
        <taxon>Anas</taxon>
    </lineage>
</organism>
<dbReference type="GO" id="GO:0005524">
    <property type="term" value="F:ATP binding"/>
    <property type="evidence" value="ECO:0007669"/>
    <property type="project" value="InterPro"/>
</dbReference>
<dbReference type="AlphaFoldDB" id="U3J0F4"/>
<keyword evidence="6" id="KW-1185">Reference proteome</keyword>
<feature type="region of interest" description="Disordered" evidence="4">
    <location>
        <begin position="160"/>
        <end position="185"/>
    </location>
</feature>
<dbReference type="HOGENOM" id="CLU_008845_1_0_1"/>
<reference evidence="5 6" key="1">
    <citation type="submission" date="2017-10" db="EMBL/GenBank/DDBJ databases">
        <title>A new Pekin duck reference genome.</title>
        <authorList>
            <person name="Hou Z.-C."/>
            <person name="Zhou Z.-K."/>
            <person name="Zhu F."/>
            <person name="Hou S.-S."/>
        </authorList>
    </citation>
    <scope>NUCLEOTIDE SEQUENCE [LARGE SCALE GENOMIC DNA]</scope>
</reference>
<keyword evidence="2" id="KW-0547">Nucleotide-binding</keyword>
<evidence type="ECO:0000256" key="4">
    <source>
        <dbReference type="SAM" id="MobiDB-lite"/>
    </source>
</evidence>
<dbReference type="InterPro" id="IPR027417">
    <property type="entry name" value="P-loop_NTPase"/>
</dbReference>
<dbReference type="STRING" id="8840.ENSAPLP00000012981"/>
<dbReference type="Gene3D" id="3.40.50.300">
    <property type="entry name" value="P-loop containing nucleotide triphosphate hydrolases"/>
    <property type="match status" value="2"/>
</dbReference>
<dbReference type="GO" id="GO:0019205">
    <property type="term" value="F:nucleobase-containing compound kinase activity"/>
    <property type="evidence" value="ECO:0007669"/>
    <property type="project" value="InterPro"/>
</dbReference>
<dbReference type="PANTHER" id="PTHR23359">
    <property type="entry name" value="NUCLEOTIDE KINASE"/>
    <property type="match status" value="1"/>
</dbReference>
<dbReference type="Ensembl" id="ENSAPLT00000013728.2">
    <property type="protein sequence ID" value="ENSAPLP00000012981.2"/>
    <property type="gene ID" value="ENSAPLG00000013181.2"/>
</dbReference>
<name>U3J0F4_ANAPP</name>
<feature type="compositionally biased region" description="Acidic residues" evidence="4">
    <location>
        <begin position="169"/>
        <end position="185"/>
    </location>
</feature>
<evidence type="ECO:0000256" key="2">
    <source>
        <dbReference type="ARBA" id="ARBA00022741"/>
    </source>
</evidence>
<evidence type="ECO:0000256" key="1">
    <source>
        <dbReference type="ARBA" id="ARBA00022679"/>
    </source>
</evidence>
<dbReference type="InterPro" id="IPR000850">
    <property type="entry name" value="Adenylat/UMP-CMP_kin"/>
</dbReference>
<evidence type="ECO:0000313" key="5">
    <source>
        <dbReference type="Ensembl" id="ENSAPLP00000012981.2"/>
    </source>
</evidence>
<dbReference type="Proteomes" id="UP000016666">
    <property type="component" value="Chromosome 3"/>
</dbReference>
<evidence type="ECO:0000313" key="6">
    <source>
        <dbReference type="Proteomes" id="UP000016666"/>
    </source>
</evidence>
<evidence type="ECO:0000256" key="3">
    <source>
        <dbReference type="ARBA" id="ARBA00022777"/>
    </source>
</evidence>
<dbReference type="GO" id="GO:0006139">
    <property type="term" value="P:nucleobase-containing compound metabolic process"/>
    <property type="evidence" value="ECO:0007669"/>
    <property type="project" value="InterPro"/>
</dbReference>
<accession>U3J0F4</accession>
<dbReference type="OMA" id="LFTTVMD"/>
<dbReference type="GeneTree" id="ENSGT00740000115564"/>
<dbReference type="Pfam" id="PF00406">
    <property type="entry name" value="ADK"/>
    <property type="match status" value="1"/>
</dbReference>
<keyword evidence="1" id="KW-0808">Transferase</keyword>
<keyword evidence="3" id="KW-0418">Kinase</keyword>
<sequence>MASQGEKQALSFTDIFDEDEAEKSFLLSKPTCFIVLGKPVRCLIEVNSFSSNTPLCQELLFKGQSISEELVTEMILKKIESPEAAHFGYILSGLPSLSEEYMTVSQQIEKIKNLKLKPDFLINIKCSDYDLCQRISGQRQHPDSGQVYQRNQWDPKVIEKQKKNSEQHGEEDEEEIEEQEEEEIAEDSLKMSEILHQLVQRPEDFLENAEERVGMYKDIMLRSLEDLMAEQDSQYLIELDGNQQPDELFANYMCHYCCFNKQDELFRALSSFKQIAPRYRWRRSRWGQACPVALKEGDIVMGDPELAVSFLGKMYVLSTPEALKKFMLNPRPYLLPPMPIPPCKVLVFGPPFSGRTTICNLIANKYKGKVEETRILGICDVLKIKSILLEMSEITADHPEVQAMVEEAVKSASESEVILSPEIYAETLERAIAEVNLQNKDRYPGAPEKGGWVVDNYPLSEDHWSALSEKGLLPDTVVCLQDTEKDGSCILRRTYLANKDEINSKILRRLEDEALEKKEAAAAAR</sequence>
<reference evidence="5" key="3">
    <citation type="submission" date="2025-09" db="UniProtKB">
        <authorList>
            <consortium name="Ensembl"/>
        </authorList>
    </citation>
    <scope>IDENTIFICATION</scope>
</reference>
<reference evidence="5" key="2">
    <citation type="submission" date="2025-08" db="UniProtKB">
        <authorList>
            <consortium name="Ensembl"/>
        </authorList>
    </citation>
    <scope>IDENTIFICATION</scope>
</reference>
<dbReference type="SUPFAM" id="SSF52540">
    <property type="entry name" value="P-loop containing nucleoside triphosphate hydrolases"/>
    <property type="match status" value="2"/>
</dbReference>